<dbReference type="HOGENOM" id="CLU_2054198_0_0_1"/>
<name>M4BXK2_HYAAE</name>
<evidence type="ECO:0000313" key="2">
    <source>
        <dbReference type="Proteomes" id="UP000011713"/>
    </source>
</evidence>
<dbReference type="AlphaFoldDB" id="M4BXK2"/>
<organism evidence="1 2">
    <name type="scientific">Hyaloperonospora arabidopsidis (strain Emoy2)</name>
    <name type="common">Downy mildew agent</name>
    <name type="synonym">Peronospora arabidopsidis</name>
    <dbReference type="NCBI Taxonomy" id="559515"/>
    <lineage>
        <taxon>Eukaryota</taxon>
        <taxon>Sar</taxon>
        <taxon>Stramenopiles</taxon>
        <taxon>Oomycota</taxon>
        <taxon>Peronosporomycetes</taxon>
        <taxon>Peronosporales</taxon>
        <taxon>Peronosporaceae</taxon>
        <taxon>Hyaloperonospora</taxon>
    </lineage>
</organism>
<dbReference type="EMBL" id="JH598028">
    <property type="status" value="NOT_ANNOTATED_CDS"/>
    <property type="molecule type" value="Genomic_DNA"/>
</dbReference>
<evidence type="ECO:0000313" key="1">
    <source>
        <dbReference type="EnsemblProtists" id="HpaP811283"/>
    </source>
</evidence>
<proteinExistence type="predicted"/>
<protein>
    <submittedName>
        <fullName evidence="1">Uncharacterized protein</fullName>
    </submittedName>
</protein>
<sequence>MSLQPTSLSSSEDDLVVNVRDVHDELDFQPKVLLEDATHIVKTSVRATVAQTQGVVRCPVLGQAIDGTRRKPRRLFHAKGVCCHGWSLLVCVRSSGVSGDRWRTDKRADVHPGWCHVYDA</sequence>
<dbReference type="Proteomes" id="UP000011713">
    <property type="component" value="Unassembled WGS sequence"/>
</dbReference>
<reference evidence="1" key="2">
    <citation type="submission" date="2015-06" db="UniProtKB">
        <authorList>
            <consortium name="EnsemblProtists"/>
        </authorList>
    </citation>
    <scope>IDENTIFICATION</scope>
    <source>
        <strain evidence="1">Emoy2</strain>
    </source>
</reference>
<dbReference type="InParanoid" id="M4BXK2"/>
<reference evidence="2" key="1">
    <citation type="journal article" date="2010" name="Science">
        <title>Signatures of adaptation to obligate biotrophy in the Hyaloperonospora arabidopsidis genome.</title>
        <authorList>
            <person name="Baxter L."/>
            <person name="Tripathy S."/>
            <person name="Ishaque N."/>
            <person name="Boot N."/>
            <person name="Cabral A."/>
            <person name="Kemen E."/>
            <person name="Thines M."/>
            <person name="Ah-Fong A."/>
            <person name="Anderson R."/>
            <person name="Badejoko W."/>
            <person name="Bittner-Eddy P."/>
            <person name="Boore J.L."/>
            <person name="Chibucos M.C."/>
            <person name="Coates M."/>
            <person name="Dehal P."/>
            <person name="Delehaunty K."/>
            <person name="Dong S."/>
            <person name="Downton P."/>
            <person name="Dumas B."/>
            <person name="Fabro G."/>
            <person name="Fronick C."/>
            <person name="Fuerstenberg S.I."/>
            <person name="Fulton L."/>
            <person name="Gaulin E."/>
            <person name="Govers F."/>
            <person name="Hughes L."/>
            <person name="Humphray S."/>
            <person name="Jiang R.H."/>
            <person name="Judelson H."/>
            <person name="Kamoun S."/>
            <person name="Kyung K."/>
            <person name="Meijer H."/>
            <person name="Minx P."/>
            <person name="Morris P."/>
            <person name="Nelson J."/>
            <person name="Phuntumart V."/>
            <person name="Qutob D."/>
            <person name="Rehmany A."/>
            <person name="Rougon-Cardoso A."/>
            <person name="Ryden P."/>
            <person name="Torto-Alalibo T."/>
            <person name="Studholme D."/>
            <person name="Wang Y."/>
            <person name="Win J."/>
            <person name="Wood J."/>
            <person name="Clifton S.W."/>
            <person name="Rogers J."/>
            <person name="Van den Ackerveken G."/>
            <person name="Jones J.D."/>
            <person name="McDowell J.M."/>
            <person name="Beynon J."/>
            <person name="Tyler B.M."/>
        </authorList>
    </citation>
    <scope>NUCLEOTIDE SEQUENCE [LARGE SCALE GENOMIC DNA]</scope>
    <source>
        <strain evidence="2">Emoy2</strain>
    </source>
</reference>
<dbReference type="EnsemblProtists" id="HpaT811283">
    <property type="protein sequence ID" value="HpaP811283"/>
    <property type="gene ID" value="HpaG811283"/>
</dbReference>
<keyword evidence="2" id="KW-1185">Reference proteome</keyword>
<accession>M4BXK2</accession>
<dbReference type="VEuPathDB" id="FungiDB:HpaG811283"/>